<evidence type="ECO:0000259" key="3">
    <source>
        <dbReference type="SMART" id="SM00474"/>
    </source>
</evidence>
<dbReference type="FunFam" id="3.30.420.10:FF:000054">
    <property type="entry name" value="Werner Syndrome-like exonuclease"/>
    <property type="match status" value="1"/>
</dbReference>
<dbReference type="CDD" id="cd06141">
    <property type="entry name" value="WRN_exo"/>
    <property type="match status" value="1"/>
</dbReference>
<dbReference type="EMBL" id="CM002924">
    <property type="protein sequence ID" value="KGN59430.1"/>
    <property type="molecule type" value="Genomic_DNA"/>
</dbReference>
<gene>
    <name evidence="4" type="ORF">Csa_3G819870</name>
</gene>
<reference evidence="4 5" key="4">
    <citation type="journal article" date="2011" name="BMC Genomics">
        <title>RNA-Seq improves annotation of protein-coding genes in the cucumber genome.</title>
        <authorList>
            <person name="Li Z."/>
            <person name="Zhang Z."/>
            <person name="Yan P."/>
            <person name="Huang S."/>
            <person name="Fei Z."/>
            <person name="Lin K."/>
        </authorList>
    </citation>
    <scope>NUCLEOTIDE SEQUENCE [LARGE SCALE GENOMIC DNA]</scope>
    <source>
        <strain evidence="5">cv. 9930</strain>
    </source>
</reference>
<dbReference type="InterPro" id="IPR036397">
    <property type="entry name" value="RNaseH_sf"/>
</dbReference>
<protein>
    <recommendedName>
        <fullName evidence="3">3'-5' exonuclease domain-containing protein</fullName>
    </recommendedName>
</protein>
<sequence length="209" mass="23686">MAITIVDHEVPSDSHNYFDITFDTDEPILTLLTTSPSMVDGWISQTLAIQTPPLLVGLDIEWRPNNRSYDNPVATLQLCIGRRCLILQLLHMPEIPKSLFEFLENESFTFVGVGIDEDAEKLNCDYGLKVGKRMDLRDLAESVTGRGELKNAGLKRLGKEVLGKEIHKPKSVTMSRWDQEWLTLNQVKYACIDAFFSFEIGKFLQSASY</sequence>
<accession>A0A0A0LBN3</accession>
<keyword evidence="2" id="KW-0378">Hydrolase</keyword>
<dbReference type="KEGG" id="csv:101218671"/>
<dbReference type="GO" id="GO:0006139">
    <property type="term" value="P:nucleobase-containing compound metabolic process"/>
    <property type="evidence" value="ECO:0007669"/>
    <property type="project" value="InterPro"/>
</dbReference>
<dbReference type="SUPFAM" id="SSF53098">
    <property type="entry name" value="Ribonuclease H-like"/>
    <property type="match status" value="1"/>
</dbReference>
<dbReference type="InterPro" id="IPR012337">
    <property type="entry name" value="RNaseH-like_sf"/>
</dbReference>
<dbReference type="SMART" id="SM00474">
    <property type="entry name" value="35EXOc"/>
    <property type="match status" value="1"/>
</dbReference>
<dbReference type="STRING" id="3659.A0A0A0LBN3"/>
<dbReference type="eggNOG" id="KOG4373">
    <property type="taxonomic scope" value="Eukaryota"/>
</dbReference>
<dbReference type="Gene3D" id="3.30.420.10">
    <property type="entry name" value="Ribonuclease H-like superfamily/Ribonuclease H"/>
    <property type="match status" value="1"/>
</dbReference>
<keyword evidence="5" id="KW-1185">Reference proteome</keyword>
<keyword evidence="1" id="KW-0540">Nuclease</keyword>
<dbReference type="GO" id="GO:0005737">
    <property type="term" value="C:cytoplasm"/>
    <property type="evidence" value="ECO:0000318"/>
    <property type="project" value="GO_Central"/>
</dbReference>
<dbReference type="InterPro" id="IPR051132">
    <property type="entry name" value="3-5_Exonuclease_domain"/>
</dbReference>
<evidence type="ECO:0000256" key="2">
    <source>
        <dbReference type="ARBA" id="ARBA00022801"/>
    </source>
</evidence>
<name>A0A0A0LBN3_CUCSA</name>
<reference evidence="4 5" key="3">
    <citation type="journal article" date="2010" name="BMC Genomics">
        <title>Transcriptome sequencing and comparative analysis of cucumber flowers with different sex types.</title>
        <authorList>
            <person name="Guo S."/>
            <person name="Zheng Y."/>
            <person name="Joung J.G."/>
            <person name="Liu S."/>
            <person name="Zhang Z."/>
            <person name="Crasta O.R."/>
            <person name="Sobral B.W."/>
            <person name="Xu Y."/>
            <person name="Huang S."/>
            <person name="Fei Z."/>
        </authorList>
    </citation>
    <scope>NUCLEOTIDE SEQUENCE [LARGE SCALE GENOMIC DNA]</scope>
    <source>
        <strain evidence="5">cv. 9930</strain>
    </source>
</reference>
<dbReference type="GO" id="GO:0003676">
    <property type="term" value="F:nucleic acid binding"/>
    <property type="evidence" value="ECO:0007669"/>
    <property type="project" value="InterPro"/>
</dbReference>
<reference evidence="4 5" key="2">
    <citation type="journal article" date="2009" name="PLoS ONE">
        <title>An integrated genetic and cytogenetic map of the cucumber genome.</title>
        <authorList>
            <person name="Ren Y."/>
            <person name="Zhang Z."/>
            <person name="Liu J."/>
            <person name="Staub J.E."/>
            <person name="Han Y."/>
            <person name="Cheng Z."/>
            <person name="Li X."/>
            <person name="Lu J."/>
            <person name="Miao H."/>
            <person name="Kang H."/>
            <person name="Xie B."/>
            <person name="Gu X."/>
            <person name="Wang X."/>
            <person name="Du Y."/>
            <person name="Jin W."/>
            <person name="Huang S."/>
        </authorList>
    </citation>
    <scope>NUCLEOTIDE SEQUENCE [LARGE SCALE GENOMIC DNA]</scope>
    <source>
        <strain evidence="5">cv. 9930</strain>
    </source>
</reference>
<dbReference type="Pfam" id="PF01612">
    <property type="entry name" value="DNA_pol_A_exo1"/>
    <property type="match status" value="1"/>
</dbReference>
<dbReference type="Proteomes" id="UP000029981">
    <property type="component" value="Chromosome 3"/>
</dbReference>
<evidence type="ECO:0000256" key="1">
    <source>
        <dbReference type="ARBA" id="ARBA00022722"/>
    </source>
</evidence>
<evidence type="ECO:0000313" key="5">
    <source>
        <dbReference type="Proteomes" id="UP000029981"/>
    </source>
</evidence>
<evidence type="ECO:0000313" key="4">
    <source>
        <dbReference type="EMBL" id="KGN59430.1"/>
    </source>
</evidence>
<dbReference type="InterPro" id="IPR002562">
    <property type="entry name" value="3'-5'_exonuclease_dom"/>
</dbReference>
<dbReference type="PANTHER" id="PTHR13620:SF105">
    <property type="entry name" value="OS01G0737700 PROTEIN"/>
    <property type="match status" value="1"/>
</dbReference>
<reference evidence="4 5" key="1">
    <citation type="journal article" date="2009" name="Nat. Genet.">
        <title>The genome of the cucumber, Cucumis sativus L.</title>
        <authorList>
            <person name="Huang S."/>
            <person name="Li R."/>
            <person name="Zhang Z."/>
            <person name="Li L."/>
            <person name="Gu X."/>
            <person name="Fan W."/>
            <person name="Lucas W.J."/>
            <person name="Wang X."/>
            <person name="Xie B."/>
            <person name="Ni P."/>
            <person name="Ren Y."/>
            <person name="Zhu H."/>
            <person name="Li J."/>
            <person name="Lin K."/>
            <person name="Jin W."/>
            <person name="Fei Z."/>
            <person name="Li G."/>
            <person name="Staub J."/>
            <person name="Kilian A."/>
            <person name="van der Vossen E.A."/>
            <person name="Wu Y."/>
            <person name="Guo J."/>
            <person name="He J."/>
            <person name="Jia Z."/>
            <person name="Ren Y."/>
            <person name="Tian G."/>
            <person name="Lu Y."/>
            <person name="Ruan J."/>
            <person name="Qian W."/>
            <person name="Wang M."/>
            <person name="Huang Q."/>
            <person name="Li B."/>
            <person name="Xuan Z."/>
            <person name="Cao J."/>
            <person name="Asan"/>
            <person name="Wu Z."/>
            <person name="Zhang J."/>
            <person name="Cai Q."/>
            <person name="Bai Y."/>
            <person name="Zhao B."/>
            <person name="Han Y."/>
            <person name="Li Y."/>
            <person name="Li X."/>
            <person name="Wang S."/>
            <person name="Shi Q."/>
            <person name="Liu S."/>
            <person name="Cho W.K."/>
            <person name="Kim J.Y."/>
            <person name="Xu Y."/>
            <person name="Heller-Uszynska K."/>
            <person name="Miao H."/>
            <person name="Cheng Z."/>
            <person name="Zhang S."/>
            <person name="Wu J."/>
            <person name="Yang Y."/>
            <person name="Kang H."/>
            <person name="Li M."/>
            <person name="Liang H."/>
            <person name="Ren X."/>
            <person name="Shi Z."/>
            <person name="Wen M."/>
            <person name="Jian M."/>
            <person name="Yang H."/>
            <person name="Zhang G."/>
            <person name="Yang Z."/>
            <person name="Chen R."/>
            <person name="Liu S."/>
            <person name="Li J."/>
            <person name="Ma L."/>
            <person name="Liu H."/>
            <person name="Zhou Y."/>
            <person name="Zhao J."/>
            <person name="Fang X."/>
            <person name="Li G."/>
            <person name="Fang L."/>
            <person name="Li Y."/>
            <person name="Liu D."/>
            <person name="Zheng H."/>
            <person name="Zhang Y."/>
            <person name="Qin N."/>
            <person name="Li Z."/>
            <person name="Yang G."/>
            <person name="Yang S."/>
            <person name="Bolund L."/>
            <person name="Kristiansen K."/>
            <person name="Zheng H."/>
            <person name="Li S."/>
            <person name="Zhang X."/>
            <person name="Yang H."/>
            <person name="Wang J."/>
            <person name="Sun R."/>
            <person name="Zhang B."/>
            <person name="Jiang S."/>
            <person name="Wang J."/>
            <person name="Du Y."/>
            <person name="Li S."/>
        </authorList>
    </citation>
    <scope>NUCLEOTIDE SEQUENCE [LARGE SCALE GENOMIC DNA]</scope>
    <source>
        <strain evidence="5">cv. 9930</strain>
    </source>
</reference>
<dbReference type="Gramene" id="KGN59430">
    <property type="protein sequence ID" value="KGN59430"/>
    <property type="gene ID" value="Csa_3G819870"/>
</dbReference>
<dbReference type="PANTHER" id="PTHR13620">
    <property type="entry name" value="3-5 EXONUCLEASE"/>
    <property type="match status" value="1"/>
</dbReference>
<proteinExistence type="predicted"/>
<dbReference type="GO" id="GO:0008408">
    <property type="term" value="F:3'-5' exonuclease activity"/>
    <property type="evidence" value="ECO:0000318"/>
    <property type="project" value="GO_Central"/>
</dbReference>
<dbReference type="OrthoDB" id="1920326at2759"/>
<dbReference type="GO" id="GO:0005634">
    <property type="term" value="C:nucleus"/>
    <property type="evidence" value="ECO:0000318"/>
    <property type="project" value="GO_Central"/>
</dbReference>
<dbReference type="OMA" id="MSRWDAY"/>
<dbReference type="AlphaFoldDB" id="A0A0A0LBN3"/>
<feature type="domain" description="3'-5' exonuclease" evidence="3">
    <location>
        <begin position="36"/>
        <end position="209"/>
    </location>
</feature>
<organism evidence="4 5">
    <name type="scientific">Cucumis sativus</name>
    <name type="common">Cucumber</name>
    <dbReference type="NCBI Taxonomy" id="3659"/>
    <lineage>
        <taxon>Eukaryota</taxon>
        <taxon>Viridiplantae</taxon>
        <taxon>Streptophyta</taxon>
        <taxon>Embryophyta</taxon>
        <taxon>Tracheophyta</taxon>
        <taxon>Spermatophyta</taxon>
        <taxon>Magnoliopsida</taxon>
        <taxon>eudicotyledons</taxon>
        <taxon>Gunneridae</taxon>
        <taxon>Pentapetalae</taxon>
        <taxon>rosids</taxon>
        <taxon>fabids</taxon>
        <taxon>Cucurbitales</taxon>
        <taxon>Cucurbitaceae</taxon>
        <taxon>Benincaseae</taxon>
        <taxon>Cucumis</taxon>
    </lineage>
</organism>